<comment type="caution">
    <text evidence="1">The sequence shown here is derived from an EMBL/GenBank/DDBJ whole genome shotgun (WGS) entry which is preliminary data.</text>
</comment>
<evidence type="ECO:0000313" key="1">
    <source>
        <dbReference type="EMBL" id="KAH0548994.1"/>
    </source>
</evidence>
<proteinExistence type="predicted"/>
<protein>
    <submittedName>
        <fullName evidence="1">Uncharacterized protein</fullName>
    </submittedName>
</protein>
<organism evidence="1 2">
    <name type="scientific">Cotesia glomerata</name>
    <name type="common">Lepidopteran parasitic wasp</name>
    <name type="synonym">Apanteles glomeratus</name>
    <dbReference type="NCBI Taxonomy" id="32391"/>
    <lineage>
        <taxon>Eukaryota</taxon>
        <taxon>Metazoa</taxon>
        <taxon>Ecdysozoa</taxon>
        <taxon>Arthropoda</taxon>
        <taxon>Hexapoda</taxon>
        <taxon>Insecta</taxon>
        <taxon>Pterygota</taxon>
        <taxon>Neoptera</taxon>
        <taxon>Endopterygota</taxon>
        <taxon>Hymenoptera</taxon>
        <taxon>Apocrita</taxon>
        <taxon>Ichneumonoidea</taxon>
        <taxon>Braconidae</taxon>
        <taxon>Microgastrinae</taxon>
        <taxon>Cotesia</taxon>
    </lineage>
</organism>
<accession>A0AAV7IF10</accession>
<name>A0AAV7IF10_COTGL</name>
<keyword evidence="2" id="KW-1185">Reference proteome</keyword>
<evidence type="ECO:0000313" key="2">
    <source>
        <dbReference type="Proteomes" id="UP000826195"/>
    </source>
</evidence>
<reference evidence="1 2" key="1">
    <citation type="journal article" date="2021" name="J. Hered.">
        <title>A chromosome-level genome assembly of the parasitoid wasp, Cotesia glomerata (Hymenoptera: Braconidae).</title>
        <authorList>
            <person name="Pinto B.J."/>
            <person name="Weis J.J."/>
            <person name="Gamble T."/>
            <person name="Ode P.J."/>
            <person name="Paul R."/>
            <person name="Zaspel J.M."/>
        </authorList>
    </citation>
    <scope>NUCLEOTIDE SEQUENCE [LARGE SCALE GENOMIC DNA]</scope>
    <source>
        <strain evidence="1">CgM1</strain>
    </source>
</reference>
<gene>
    <name evidence="1" type="ORF">KQX54_005019</name>
</gene>
<dbReference type="AlphaFoldDB" id="A0AAV7IF10"/>
<dbReference type="Proteomes" id="UP000826195">
    <property type="component" value="Unassembled WGS sequence"/>
</dbReference>
<dbReference type="EMBL" id="JAHXZJ010001864">
    <property type="protein sequence ID" value="KAH0548994.1"/>
    <property type="molecule type" value="Genomic_DNA"/>
</dbReference>
<sequence>MARTFKSQHITYSRTFNTILTPTIDDLEALYREGVLRSKSIDGVALSLKVRLEYPKSTRGLASAFISPPQISIFDFRWRPRLEKKKSHFRITQPVTHLALKMMIEHKK</sequence>